<proteinExistence type="predicted"/>
<feature type="non-terminal residue" evidence="2">
    <location>
        <position position="27"/>
    </location>
</feature>
<evidence type="ECO:0000313" key="3">
    <source>
        <dbReference type="Proteomes" id="UP000265618"/>
    </source>
</evidence>
<name>A0A9K3GS97_9EUKA</name>
<feature type="non-terminal residue" evidence="2">
    <location>
        <position position="1"/>
    </location>
</feature>
<feature type="region of interest" description="Disordered" evidence="1">
    <location>
        <begin position="1"/>
        <end position="27"/>
    </location>
</feature>
<protein>
    <submittedName>
        <fullName evidence="2">Uncharacterized protein</fullName>
    </submittedName>
</protein>
<organism evidence="2 3">
    <name type="scientific">Kipferlia bialata</name>
    <dbReference type="NCBI Taxonomy" id="797122"/>
    <lineage>
        <taxon>Eukaryota</taxon>
        <taxon>Metamonada</taxon>
        <taxon>Carpediemonas-like organisms</taxon>
        <taxon>Kipferlia</taxon>
    </lineage>
</organism>
<dbReference type="EMBL" id="BDIP01010977">
    <property type="protein sequence ID" value="GIQ92940.1"/>
    <property type="molecule type" value="Genomic_DNA"/>
</dbReference>
<sequence length="27" mass="3289">SHPDLETRHIWPETPITQLTKREDYPK</sequence>
<accession>A0A9K3GS97</accession>
<feature type="compositionally biased region" description="Basic and acidic residues" evidence="1">
    <location>
        <begin position="1"/>
        <end position="11"/>
    </location>
</feature>
<dbReference type="AlphaFoldDB" id="A0A9K3GS97"/>
<evidence type="ECO:0000256" key="1">
    <source>
        <dbReference type="SAM" id="MobiDB-lite"/>
    </source>
</evidence>
<evidence type="ECO:0000313" key="2">
    <source>
        <dbReference type="EMBL" id="GIQ92940.1"/>
    </source>
</evidence>
<keyword evidence="3" id="KW-1185">Reference proteome</keyword>
<comment type="caution">
    <text evidence="2">The sequence shown here is derived from an EMBL/GenBank/DDBJ whole genome shotgun (WGS) entry which is preliminary data.</text>
</comment>
<dbReference type="Proteomes" id="UP000265618">
    <property type="component" value="Unassembled WGS sequence"/>
</dbReference>
<reference evidence="2 3" key="1">
    <citation type="journal article" date="2018" name="PLoS ONE">
        <title>The draft genome of Kipferlia bialata reveals reductive genome evolution in fornicate parasites.</title>
        <authorList>
            <person name="Tanifuji G."/>
            <person name="Takabayashi S."/>
            <person name="Kume K."/>
            <person name="Takagi M."/>
            <person name="Nakayama T."/>
            <person name="Kamikawa R."/>
            <person name="Inagaki Y."/>
            <person name="Hashimoto T."/>
        </authorList>
    </citation>
    <scope>NUCLEOTIDE SEQUENCE [LARGE SCALE GENOMIC DNA]</scope>
    <source>
        <strain evidence="2">NY0173</strain>
    </source>
</reference>
<gene>
    <name evidence="2" type="ORF">KIPB_017029</name>
</gene>